<evidence type="ECO:0000256" key="2">
    <source>
        <dbReference type="ARBA" id="ARBA00035880"/>
    </source>
</evidence>
<dbReference type="NCBIfam" id="TIGR00369">
    <property type="entry name" value="unchar_dom_1"/>
    <property type="match status" value="1"/>
</dbReference>
<dbReference type="InterPro" id="IPR029069">
    <property type="entry name" value="HotDog_dom_sf"/>
</dbReference>
<comment type="catalytic activity">
    <reaction evidence="2">
        <text>a fatty acyl-CoA + H2O = a fatty acid + CoA + H(+)</text>
        <dbReference type="Rhea" id="RHEA:16781"/>
        <dbReference type="ChEBI" id="CHEBI:15377"/>
        <dbReference type="ChEBI" id="CHEBI:15378"/>
        <dbReference type="ChEBI" id="CHEBI:28868"/>
        <dbReference type="ChEBI" id="CHEBI:57287"/>
        <dbReference type="ChEBI" id="CHEBI:77636"/>
        <dbReference type="EC" id="3.1.2.20"/>
    </reaction>
</comment>
<accession>A0A2T2YBP0</accession>
<evidence type="ECO:0000256" key="6">
    <source>
        <dbReference type="ARBA" id="ARBA00040062"/>
    </source>
</evidence>
<dbReference type="EC" id="3.1.2.20" evidence="5"/>
<organism evidence="9 10">
    <name type="scientific">Adhaeribacter arboris</name>
    <dbReference type="NCBI Taxonomy" id="2072846"/>
    <lineage>
        <taxon>Bacteria</taxon>
        <taxon>Pseudomonadati</taxon>
        <taxon>Bacteroidota</taxon>
        <taxon>Cytophagia</taxon>
        <taxon>Cytophagales</taxon>
        <taxon>Hymenobacteraceae</taxon>
        <taxon>Adhaeribacter</taxon>
    </lineage>
</organism>
<evidence type="ECO:0000313" key="9">
    <source>
        <dbReference type="EMBL" id="PSR52906.1"/>
    </source>
</evidence>
<dbReference type="CDD" id="cd03443">
    <property type="entry name" value="PaaI_thioesterase"/>
    <property type="match status" value="1"/>
</dbReference>
<dbReference type="PANTHER" id="PTHR43240:SF20">
    <property type="entry name" value="MEDIUM_LONG-CHAIN ACYL-COA THIOESTERASE YIGI"/>
    <property type="match status" value="1"/>
</dbReference>
<dbReference type="InterPro" id="IPR003736">
    <property type="entry name" value="PAAI_dom"/>
</dbReference>
<comment type="similarity">
    <text evidence="4">Belongs to the YigI thioesterase family.</text>
</comment>
<dbReference type="SUPFAM" id="SSF54637">
    <property type="entry name" value="Thioesterase/thiol ester dehydrase-isomerase"/>
    <property type="match status" value="1"/>
</dbReference>
<dbReference type="Pfam" id="PF03061">
    <property type="entry name" value="4HBT"/>
    <property type="match status" value="1"/>
</dbReference>
<comment type="catalytic activity">
    <reaction evidence="3">
        <text>a long-chain fatty acyl-CoA + H2O = a long-chain fatty acid + CoA + H(+)</text>
        <dbReference type="Rhea" id="RHEA:67680"/>
        <dbReference type="ChEBI" id="CHEBI:15377"/>
        <dbReference type="ChEBI" id="CHEBI:15378"/>
        <dbReference type="ChEBI" id="CHEBI:57287"/>
        <dbReference type="ChEBI" id="CHEBI:57560"/>
        <dbReference type="ChEBI" id="CHEBI:83139"/>
    </reaction>
</comment>
<dbReference type="EMBL" id="PYFT01000001">
    <property type="protein sequence ID" value="PSR52906.1"/>
    <property type="molecule type" value="Genomic_DNA"/>
</dbReference>
<evidence type="ECO:0000256" key="3">
    <source>
        <dbReference type="ARBA" id="ARBA00036002"/>
    </source>
</evidence>
<comment type="caution">
    <text evidence="9">The sequence shown here is derived from an EMBL/GenBank/DDBJ whole genome shotgun (WGS) entry which is preliminary data.</text>
</comment>
<evidence type="ECO:0000256" key="1">
    <source>
        <dbReference type="ARBA" id="ARBA00022801"/>
    </source>
</evidence>
<dbReference type="GO" id="GO:0047617">
    <property type="term" value="F:fatty acyl-CoA hydrolase activity"/>
    <property type="evidence" value="ECO:0007669"/>
    <property type="project" value="UniProtKB-EC"/>
</dbReference>
<dbReference type="AlphaFoldDB" id="A0A2T2YBP0"/>
<evidence type="ECO:0000256" key="7">
    <source>
        <dbReference type="ARBA" id="ARBA00048062"/>
    </source>
</evidence>
<evidence type="ECO:0000259" key="8">
    <source>
        <dbReference type="Pfam" id="PF03061"/>
    </source>
</evidence>
<comment type="catalytic activity">
    <reaction evidence="7">
        <text>a medium-chain fatty acyl-CoA + H2O = a medium-chain fatty acid + CoA + H(+)</text>
        <dbReference type="Rhea" id="RHEA:68184"/>
        <dbReference type="ChEBI" id="CHEBI:15377"/>
        <dbReference type="ChEBI" id="CHEBI:15378"/>
        <dbReference type="ChEBI" id="CHEBI:57287"/>
        <dbReference type="ChEBI" id="CHEBI:59558"/>
        <dbReference type="ChEBI" id="CHEBI:90546"/>
    </reaction>
</comment>
<dbReference type="OrthoDB" id="9806185at2"/>
<reference evidence="9 10" key="1">
    <citation type="submission" date="2018-03" db="EMBL/GenBank/DDBJ databases">
        <title>Adhaeribacter sp. HMF7605 Genome sequencing and assembly.</title>
        <authorList>
            <person name="Kang H."/>
            <person name="Kang J."/>
            <person name="Cha I."/>
            <person name="Kim H."/>
            <person name="Joh K."/>
        </authorList>
    </citation>
    <scope>NUCLEOTIDE SEQUENCE [LARGE SCALE GENOMIC DNA]</scope>
    <source>
        <strain evidence="9 10">HMF7605</strain>
    </source>
</reference>
<dbReference type="Proteomes" id="UP000240357">
    <property type="component" value="Unassembled WGS sequence"/>
</dbReference>
<name>A0A2T2YBP0_9BACT</name>
<feature type="domain" description="Thioesterase" evidence="8">
    <location>
        <begin position="53"/>
        <end position="124"/>
    </location>
</feature>
<dbReference type="PANTHER" id="PTHR43240">
    <property type="entry name" value="1,4-DIHYDROXY-2-NAPHTHOYL-COA THIOESTERASE 1"/>
    <property type="match status" value="1"/>
</dbReference>
<keyword evidence="1" id="KW-0378">Hydrolase</keyword>
<gene>
    <name evidence="9" type="ORF">AHMF7605_04875</name>
</gene>
<keyword evidence="10" id="KW-1185">Reference proteome</keyword>
<sequence length="158" mass="17364">MIKTLNPNFQNTINERLRNQNFMALVGFEITKIAEGLVEGELLLTSKHQQHRGFVHGGVTATLADITAGLAAVSLVPADHHVVTADLKISYLNPGVGEKLFARGWVLKQGRKLNFCEAEVFCHDYNKPAVLIAKASAIMVTITPDELEINSEKLEIKS</sequence>
<dbReference type="InterPro" id="IPR006683">
    <property type="entry name" value="Thioestr_dom"/>
</dbReference>
<proteinExistence type="inferred from homology"/>
<evidence type="ECO:0000313" key="10">
    <source>
        <dbReference type="Proteomes" id="UP000240357"/>
    </source>
</evidence>
<evidence type="ECO:0000256" key="4">
    <source>
        <dbReference type="ARBA" id="ARBA00038381"/>
    </source>
</evidence>
<dbReference type="Gene3D" id="3.10.129.10">
    <property type="entry name" value="Hotdog Thioesterase"/>
    <property type="match status" value="1"/>
</dbReference>
<dbReference type="RefSeq" id="WP_106926996.1">
    <property type="nucleotide sequence ID" value="NZ_PYFT01000001.1"/>
</dbReference>
<protein>
    <recommendedName>
        <fullName evidence="6">Medium/long-chain acyl-CoA thioesterase YigI</fullName>
        <ecNumber evidence="5">3.1.2.20</ecNumber>
    </recommendedName>
</protein>
<evidence type="ECO:0000256" key="5">
    <source>
        <dbReference type="ARBA" id="ARBA00038894"/>
    </source>
</evidence>